<dbReference type="InterPro" id="IPR017945">
    <property type="entry name" value="DHBP_synth_RibB-like_a/b_dom"/>
</dbReference>
<dbReference type="Gene3D" id="3.90.870.10">
    <property type="entry name" value="DHBP synthase"/>
    <property type="match status" value="1"/>
</dbReference>
<dbReference type="Pfam" id="PF01300">
    <property type="entry name" value="Sua5_yciO_yrdC"/>
    <property type="match status" value="1"/>
</dbReference>
<gene>
    <name evidence="2" type="ORF">CH371_02105</name>
</gene>
<accession>A0A2M9ZEQ6</accession>
<name>A0A2M9ZEQ6_9LEPT</name>
<comment type="caution">
    <text evidence="2">The sequence shown here is derived from an EMBL/GenBank/DDBJ whole genome shotgun (WGS) entry which is preliminary data.</text>
</comment>
<dbReference type="PANTHER" id="PTHR42828:SF3">
    <property type="entry name" value="THREONYLCARBAMOYL-AMP SYNTHASE"/>
    <property type="match status" value="1"/>
</dbReference>
<dbReference type="InterPro" id="IPR052532">
    <property type="entry name" value="SUA5_domain"/>
</dbReference>
<reference evidence="2 3" key="1">
    <citation type="submission" date="2017-07" db="EMBL/GenBank/DDBJ databases">
        <title>Leptospira spp. isolated from tropical soils.</title>
        <authorList>
            <person name="Thibeaux R."/>
            <person name="Iraola G."/>
            <person name="Ferres I."/>
            <person name="Bierque E."/>
            <person name="Girault D."/>
            <person name="Soupe-Gilbert M.-E."/>
            <person name="Picardeau M."/>
            <person name="Goarant C."/>
        </authorList>
    </citation>
    <scope>NUCLEOTIDE SEQUENCE [LARGE SCALE GENOMIC DNA]</scope>
    <source>
        <strain evidence="2 3">FH2-C-A2</strain>
    </source>
</reference>
<dbReference type="PROSITE" id="PS51163">
    <property type="entry name" value="YRDC"/>
    <property type="match status" value="1"/>
</dbReference>
<evidence type="ECO:0000313" key="3">
    <source>
        <dbReference type="Proteomes" id="UP000231912"/>
    </source>
</evidence>
<evidence type="ECO:0000313" key="2">
    <source>
        <dbReference type="EMBL" id="PJZ66909.1"/>
    </source>
</evidence>
<dbReference type="PANTHER" id="PTHR42828">
    <property type="entry name" value="DHBP SYNTHASE RIBB-LIKE ALPHA/BETA DOMAIN-CONTAINING PROTEIN"/>
    <property type="match status" value="1"/>
</dbReference>
<evidence type="ECO:0000259" key="1">
    <source>
        <dbReference type="PROSITE" id="PS51163"/>
    </source>
</evidence>
<dbReference type="GO" id="GO:0003725">
    <property type="term" value="F:double-stranded RNA binding"/>
    <property type="evidence" value="ECO:0007669"/>
    <property type="project" value="InterPro"/>
</dbReference>
<dbReference type="SUPFAM" id="SSF55821">
    <property type="entry name" value="YrdC/RibB"/>
    <property type="match status" value="1"/>
</dbReference>
<proteinExistence type="predicted"/>
<protein>
    <submittedName>
        <fullName evidence="2">Threonylcarbamoyl-AMP synthase</fullName>
    </submittedName>
</protein>
<dbReference type="Proteomes" id="UP000231912">
    <property type="component" value="Unassembled WGS sequence"/>
</dbReference>
<feature type="domain" description="YrdC-like" evidence="1">
    <location>
        <begin position="12"/>
        <end position="198"/>
    </location>
</feature>
<sequence length="205" mass="22972">MIVHLHPQNPEKRILGQISKKLSEGGVYIFPTDTVYALVADSQSHAGLEKLYKLKNIPKNQPLALLCPDISTASNYMEQMSNEAFRLMKRLTPGPYTFVVKANRHLPRVSFSNQKEKHIGIRIPDSTYLRALLEMHPNPLTSTSVFFKDEFVIDVDRIESEYGSRVDGVIDGGILELDLSTILDCTGDSITILREGKGMEQVANL</sequence>
<dbReference type="RefSeq" id="WP_100757493.1">
    <property type="nucleotide sequence ID" value="NZ_NPDT01000001.1"/>
</dbReference>
<dbReference type="NCBIfam" id="TIGR00057">
    <property type="entry name" value="L-threonylcarbamoyladenylate synthase"/>
    <property type="match status" value="1"/>
</dbReference>
<dbReference type="AlphaFoldDB" id="A0A2M9ZEQ6"/>
<organism evidence="2 3">
    <name type="scientific">Leptospira wolffii</name>
    <dbReference type="NCBI Taxonomy" id="409998"/>
    <lineage>
        <taxon>Bacteria</taxon>
        <taxon>Pseudomonadati</taxon>
        <taxon>Spirochaetota</taxon>
        <taxon>Spirochaetia</taxon>
        <taxon>Leptospirales</taxon>
        <taxon>Leptospiraceae</taxon>
        <taxon>Leptospira</taxon>
    </lineage>
</organism>
<dbReference type="InterPro" id="IPR006070">
    <property type="entry name" value="Sua5-like_dom"/>
</dbReference>
<dbReference type="EMBL" id="NPDT01000001">
    <property type="protein sequence ID" value="PJZ66909.1"/>
    <property type="molecule type" value="Genomic_DNA"/>
</dbReference>